<evidence type="ECO:0000256" key="3">
    <source>
        <dbReference type="ARBA" id="ARBA00015571"/>
    </source>
</evidence>
<evidence type="ECO:0000256" key="7">
    <source>
        <dbReference type="SAM" id="Phobius"/>
    </source>
</evidence>
<keyword evidence="6 7" id="KW-0472">Membrane</keyword>
<dbReference type="EMBL" id="UZAM01010154">
    <property type="protein sequence ID" value="VDP11122.1"/>
    <property type="molecule type" value="Genomic_DNA"/>
</dbReference>
<evidence type="ECO:0000313" key="10">
    <source>
        <dbReference type="Proteomes" id="UP000270296"/>
    </source>
</evidence>
<comment type="similarity">
    <text evidence="2">Belongs to the chloride channel MCLC family.</text>
</comment>
<reference evidence="9 10" key="2">
    <citation type="submission" date="2018-11" db="EMBL/GenBank/DDBJ databases">
        <authorList>
            <consortium name="Pathogen Informatics"/>
        </authorList>
    </citation>
    <scope>NUCLEOTIDE SEQUENCE [LARGE SCALE GENOMIC DNA]</scope>
</reference>
<reference evidence="11" key="1">
    <citation type="submission" date="2016-06" db="UniProtKB">
        <authorList>
            <consortium name="WormBaseParasite"/>
        </authorList>
    </citation>
    <scope>IDENTIFICATION</scope>
</reference>
<dbReference type="WBParaSite" id="SBAD_0000717801-mRNA-1">
    <property type="protein sequence ID" value="SBAD_0000717801-mRNA-1"/>
    <property type="gene ID" value="SBAD_0000717801"/>
</dbReference>
<feature type="transmembrane region" description="Helical" evidence="7">
    <location>
        <begin position="194"/>
        <end position="217"/>
    </location>
</feature>
<organism evidence="11">
    <name type="scientific">Soboliphyme baturini</name>
    <dbReference type="NCBI Taxonomy" id="241478"/>
    <lineage>
        <taxon>Eukaryota</taxon>
        <taxon>Metazoa</taxon>
        <taxon>Ecdysozoa</taxon>
        <taxon>Nematoda</taxon>
        <taxon>Enoplea</taxon>
        <taxon>Dorylaimia</taxon>
        <taxon>Dioctophymatida</taxon>
        <taxon>Dioctophymatoidea</taxon>
        <taxon>Soboliphymatidae</taxon>
        <taxon>Soboliphyme</taxon>
    </lineage>
</organism>
<keyword evidence="8" id="KW-0732">Signal</keyword>
<evidence type="ECO:0000313" key="9">
    <source>
        <dbReference type="EMBL" id="VDP11122.1"/>
    </source>
</evidence>
<protein>
    <recommendedName>
        <fullName evidence="3">Chloride channel CLIC-like protein 1</fullName>
    </recommendedName>
</protein>
<evidence type="ECO:0000256" key="1">
    <source>
        <dbReference type="ARBA" id="ARBA00004141"/>
    </source>
</evidence>
<evidence type="ECO:0000313" key="11">
    <source>
        <dbReference type="WBParaSite" id="SBAD_0000717801-mRNA-1"/>
    </source>
</evidence>
<gene>
    <name evidence="9" type="ORF">SBAD_LOCUS6913</name>
</gene>
<dbReference type="InterPro" id="IPR009231">
    <property type="entry name" value="Chloride_chnl_CLIC-like"/>
</dbReference>
<accession>A0A183ITG6</accession>
<dbReference type="OrthoDB" id="5837276at2759"/>
<proteinExistence type="inferred from homology"/>
<dbReference type="GO" id="GO:0005783">
    <property type="term" value="C:endoplasmic reticulum"/>
    <property type="evidence" value="ECO:0007669"/>
    <property type="project" value="TreeGrafter"/>
</dbReference>
<evidence type="ECO:0000256" key="4">
    <source>
        <dbReference type="ARBA" id="ARBA00022692"/>
    </source>
</evidence>
<keyword evidence="5 7" id="KW-1133">Transmembrane helix</keyword>
<feature type="chain" id="PRO_5043140224" description="Chloride channel CLIC-like protein 1" evidence="8">
    <location>
        <begin position="26"/>
        <end position="358"/>
    </location>
</feature>
<dbReference type="GO" id="GO:0005254">
    <property type="term" value="F:chloride channel activity"/>
    <property type="evidence" value="ECO:0007669"/>
    <property type="project" value="TreeGrafter"/>
</dbReference>
<keyword evidence="4 7" id="KW-0812">Transmembrane</keyword>
<dbReference type="GO" id="GO:0016020">
    <property type="term" value="C:membrane"/>
    <property type="evidence" value="ECO:0007669"/>
    <property type="project" value="UniProtKB-SubCell"/>
</dbReference>
<evidence type="ECO:0000256" key="6">
    <source>
        <dbReference type="ARBA" id="ARBA00023136"/>
    </source>
</evidence>
<dbReference type="AlphaFoldDB" id="A0A183ITG6"/>
<evidence type="ECO:0000256" key="5">
    <source>
        <dbReference type="ARBA" id="ARBA00022989"/>
    </source>
</evidence>
<feature type="signal peptide" evidence="8">
    <location>
        <begin position="1"/>
        <end position="25"/>
    </location>
</feature>
<dbReference type="Pfam" id="PF05934">
    <property type="entry name" value="MCLC"/>
    <property type="match status" value="1"/>
</dbReference>
<dbReference type="Proteomes" id="UP000270296">
    <property type="component" value="Unassembled WGS sequence"/>
</dbReference>
<keyword evidence="10" id="KW-1185">Reference proteome</keyword>
<sequence>MVSKEVELFTIVTFLLLANLVTLRANDDSAVDAASKEHWIDPNDMVNFDLSKEPVRSKSVDSDSVATNELEVLLLQHQLTTCQQMLKHAQEARLKEKADADLKVSPESILMQHFLRKLLKNLDAQEGLKDPRVYSIATKVTPAQVASWKKFVTAKTVRASDWQEVIGSLIRFLHSAKFNDYHRIGVSKVLADFLLPWLPVFNVIALIIFFWTWYYLYQVKQAELLSRMSTLDRASACQPEAVTSFASFANRIKSMLGFRGDTCSQYFKDLTINPIWQVRPLQILSLTITEFFVEPAELVGIHLGRFFNALMSETTIFMKPIVAILAVLLLVVIVTILMVFLCGYRVQFCSSDGDLLNG</sequence>
<feature type="transmembrane region" description="Helical" evidence="7">
    <location>
        <begin position="321"/>
        <end position="341"/>
    </location>
</feature>
<evidence type="ECO:0000256" key="8">
    <source>
        <dbReference type="SAM" id="SignalP"/>
    </source>
</evidence>
<name>A0A183ITG6_9BILA</name>
<evidence type="ECO:0000256" key="2">
    <source>
        <dbReference type="ARBA" id="ARBA00005944"/>
    </source>
</evidence>
<dbReference type="PANTHER" id="PTHR34093:SF1">
    <property type="entry name" value="CHLORIDE CHANNEL CLIC-LIKE PROTEIN 1"/>
    <property type="match status" value="1"/>
</dbReference>
<dbReference type="PANTHER" id="PTHR34093">
    <property type="entry name" value="CHLORIDE CHANNEL CLIC-LIKE PROTEIN 1"/>
    <property type="match status" value="1"/>
</dbReference>
<comment type="subcellular location">
    <subcellularLocation>
        <location evidence="1">Membrane</location>
        <topology evidence="1">Multi-pass membrane protein</topology>
    </subcellularLocation>
</comment>